<comment type="caution">
    <text evidence="1">The sequence shown here is derived from an EMBL/GenBank/DDBJ whole genome shotgun (WGS) entry which is preliminary data.</text>
</comment>
<keyword evidence="2" id="KW-1185">Reference proteome</keyword>
<reference evidence="1 2" key="1">
    <citation type="journal article" date="2020" name="Genome Biol. Evol.">
        <title>Comparative genomics of strictly vertically transmitted, feminizing microsporidia endosymbionts of amphipod crustaceans.</title>
        <authorList>
            <person name="Cormier A."/>
            <person name="Chebbi M.A."/>
            <person name="Giraud I."/>
            <person name="Wattier R."/>
            <person name="Teixeira M."/>
            <person name="Gilbert C."/>
            <person name="Rigaud T."/>
            <person name="Cordaux R."/>
        </authorList>
    </citation>
    <scope>NUCLEOTIDE SEQUENCE [LARGE SCALE GENOMIC DNA]</scope>
    <source>
        <strain evidence="1 2">Ou3-Ou53</strain>
    </source>
</reference>
<dbReference type="EMBL" id="SBJO01000294">
    <property type="protein sequence ID" value="KAF9761603.1"/>
    <property type="molecule type" value="Genomic_DNA"/>
</dbReference>
<dbReference type="AlphaFoldDB" id="A0A9P6KYC5"/>
<accession>A0A9P6KYC5</accession>
<evidence type="ECO:0000313" key="1">
    <source>
        <dbReference type="EMBL" id="KAF9761603.1"/>
    </source>
</evidence>
<gene>
    <name evidence="1" type="ORF">NGRA_2526</name>
</gene>
<protein>
    <submittedName>
        <fullName evidence="1">Uncharacterized protein</fullName>
    </submittedName>
</protein>
<proteinExistence type="predicted"/>
<dbReference type="OrthoDB" id="10438937at2759"/>
<organism evidence="1 2">
    <name type="scientific">Nosema granulosis</name>
    <dbReference type="NCBI Taxonomy" id="83296"/>
    <lineage>
        <taxon>Eukaryota</taxon>
        <taxon>Fungi</taxon>
        <taxon>Fungi incertae sedis</taxon>
        <taxon>Microsporidia</taxon>
        <taxon>Nosematidae</taxon>
        <taxon>Nosema</taxon>
    </lineage>
</organism>
<sequence length="157" mass="18397">MKIKVNDLEHLLKQIRNLVNPTTKEHNKILNTLKIFLEDNTDVQDPAILSIKQEMLLSRFFELSKTRRESPKELREEFQGVCGNIKKKIEAILRSNVEKVEKVEIACRPIEYDFEDIKKINEEATRESERMDLLTSEMNTKGISSSDRTIINFFKTL</sequence>
<evidence type="ECO:0000313" key="2">
    <source>
        <dbReference type="Proteomes" id="UP000740883"/>
    </source>
</evidence>
<name>A0A9P6KYC5_9MICR</name>
<dbReference type="Proteomes" id="UP000740883">
    <property type="component" value="Unassembled WGS sequence"/>
</dbReference>